<keyword evidence="2" id="KW-1185">Reference proteome</keyword>
<dbReference type="OrthoDB" id="3631719at2"/>
<dbReference type="RefSeq" id="WP_017984778.1">
    <property type="nucleotide sequence ID" value="NZ_AQUL01000001.1"/>
</dbReference>
<evidence type="ECO:0000313" key="2">
    <source>
        <dbReference type="Proteomes" id="UP000062973"/>
    </source>
</evidence>
<dbReference type="eggNOG" id="ENOG5033YFG">
    <property type="taxonomic scope" value="Bacteria"/>
</dbReference>
<evidence type="ECO:0000313" key="1">
    <source>
        <dbReference type="EMBL" id="AIJ25942.1"/>
    </source>
</evidence>
<protein>
    <submittedName>
        <fullName evidence="1">Uncharacterized protein</fullName>
    </submittedName>
</protein>
<accession>A0A076N7F6</accession>
<dbReference type="PATRIC" id="fig|1068978.7.peg.6279"/>
<dbReference type="HOGENOM" id="CLU_1804803_0_0_11"/>
<dbReference type="AlphaFoldDB" id="A0A076N7F6"/>
<name>A0A076N7F6_AMYME</name>
<dbReference type="KEGG" id="amq:AMETH_5850"/>
<dbReference type="EMBL" id="CP009110">
    <property type="protein sequence ID" value="AIJ25942.1"/>
    <property type="molecule type" value="Genomic_DNA"/>
</dbReference>
<organism evidence="1 2">
    <name type="scientific">Amycolatopsis methanolica 239</name>
    <dbReference type="NCBI Taxonomy" id="1068978"/>
    <lineage>
        <taxon>Bacteria</taxon>
        <taxon>Bacillati</taxon>
        <taxon>Actinomycetota</taxon>
        <taxon>Actinomycetes</taxon>
        <taxon>Pseudonocardiales</taxon>
        <taxon>Pseudonocardiaceae</taxon>
        <taxon>Amycolatopsis</taxon>
        <taxon>Amycolatopsis methanolica group</taxon>
    </lineage>
</organism>
<gene>
    <name evidence="1" type="ORF">AMETH_5850</name>
</gene>
<dbReference type="Proteomes" id="UP000062973">
    <property type="component" value="Chromosome"/>
</dbReference>
<sequence length="132" mass="13903">MLRSARATFLPLTTDAAARAGAQAVLDRAGAAEAAAGACWASLLAGCAVPGRWDLDVRLRQLSEATSAFVGVKWWFNEGAPHRRRVAQAQGSIELAITEGDGQEFATAFAGYDHAMASAVVCARRPARSTTR</sequence>
<dbReference type="STRING" id="1068978.AMETH_5850"/>
<proteinExistence type="predicted"/>
<reference evidence="1 2" key="1">
    <citation type="submission" date="2014-07" db="EMBL/GenBank/DDBJ databases">
        <title>Whole Genome Sequence of the Amycolatopsis methanolica 239.</title>
        <authorList>
            <person name="Tang B."/>
        </authorList>
    </citation>
    <scope>NUCLEOTIDE SEQUENCE [LARGE SCALE GENOMIC DNA]</scope>
    <source>
        <strain evidence="1 2">239</strain>
    </source>
</reference>